<organism evidence="2 3">
    <name type="scientific">Hibiscus sabdariffa</name>
    <name type="common">roselle</name>
    <dbReference type="NCBI Taxonomy" id="183260"/>
    <lineage>
        <taxon>Eukaryota</taxon>
        <taxon>Viridiplantae</taxon>
        <taxon>Streptophyta</taxon>
        <taxon>Embryophyta</taxon>
        <taxon>Tracheophyta</taxon>
        <taxon>Spermatophyta</taxon>
        <taxon>Magnoliopsida</taxon>
        <taxon>eudicotyledons</taxon>
        <taxon>Gunneridae</taxon>
        <taxon>Pentapetalae</taxon>
        <taxon>rosids</taxon>
        <taxon>malvids</taxon>
        <taxon>Malvales</taxon>
        <taxon>Malvaceae</taxon>
        <taxon>Malvoideae</taxon>
        <taxon>Hibiscus</taxon>
    </lineage>
</organism>
<evidence type="ECO:0000313" key="2">
    <source>
        <dbReference type="EMBL" id="KAK8544938.1"/>
    </source>
</evidence>
<proteinExistence type="predicted"/>
<evidence type="ECO:0000313" key="3">
    <source>
        <dbReference type="Proteomes" id="UP001472677"/>
    </source>
</evidence>
<evidence type="ECO:0000256" key="1">
    <source>
        <dbReference type="SAM" id="MobiDB-lite"/>
    </source>
</evidence>
<feature type="compositionally biased region" description="Basic and acidic residues" evidence="1">
    <location>
        <begin position="244"/>
        <end position="253"/>
    </location>
</feature>
<reference evidence="2 3" key="1">
    <citation type="journal article" date="2024" name="G3 (Bethesda)">
        <title>Genome assembly of Hibiscus sabdariffa L. provides insights into metabolisms of medicinal natural products.</title>
        <authorList>
            <person name="Kim T."/>
        </authorList>
    </citation>
    <scope>NUCLEOTIDE SEQUENCE [LARGE SCALE GENOMIC DNA]</scope>
    <source>
        <strain evidence="2">TK-2024</strain>
        <tissue evidence="2">Old leaves</tissue>
    </source>
</reference>
<keyword evidence="3" id="KW-1185">Reference proteome</keyword>
<protein>
    <submittedName>
        <fullName evidence="2">Uncharacterized protein</fullName>
    </submittedName>
</protein>
<dbReference type="Proteomes" id="UP001472677">
    <property type="component" value="Unassembled WGS sequence"/>
</dbReference>
<sequence>MAVILTPSAGADADYLLDAAKGIRASSDHKGFVIPTYFLPGVRILNAIIFLVTLEALTPFACFSRQNFHSHQYASMKSLNESKQGFWGSLARKAKSFLDDDDTVQNQFESDGPPKSKLPQSQMPAPELIRIQLIPRCPHHNTSNPALQNGIGAIASSLSYIGNAVEHIKKKSSGSAAQNEAAKLPQKQQQVQIPVQVDQEIQLRHLVMLQMAMAAKAKLLLRELKIVRTDLAFAKERFAQLEEENRNLPENGERGNNPENDDLVLPSAKKQNEVLAYRIMQC</sequence>
<comment type="caution">
    <text evidence="2">The sequence shown here is derived from an EMBL/GenBank/DDBJ whole genome shotgun (WGS) entry which is preliminary data.</text>
</comment>
<name>A0ABR2DRD0_9ROSI</name>
<dbReference type="PANTHER" id="PTHR31016:SF22">
    <property type="entry name" value="RRNA BIOGENESIS PROTEIN RRP36-LIKE"/>
    <property type="match status" value="1"/>
</dbReference>
<gene>
    <name evidence="2" type="ORF">V6N12_025798</name>
</gene>
<feature type="region of interest" description="Disordered" evidence="1">
    <location>
        <begin position="244"/>
        <end position="264"/>
    </location>
</feature>
<dbReference type="PANTHER" id="PTHR31016">
    <property type="entry name" value="OS04G0228100 PROTEIN"/>
    <property type="match status" value="1"/>
</dbReference>
<accession>A0ABR2DRD0</accession>
<feature type="region of interest" description="Disordered" evidence="1">
    <location>
        <begin position="103"/>
        <end position="122"/>
    </location>
</feature>
<dbReference type="EMBL" id="JBBPBM010000023">
    <property type="protein sequence ID" value="KAK8544938.1"/>
    <property type="molecule type" value="Genomic_DNA"/>
</dbReference>